<dbReference type="EMBL" id="QICS01000004">
    <property type="protein sequence ID" value="PXV91170.1"/>
    <property type="molecule type" value="Genomic_DNA"/>
</dbReference>
<dbReference type="RefSeq" id="WP_110291026.1">
    <property type="nucleotide sequence ID" value="NZ_QICS01000004.1"/>
</dbReference>
<reference evidence="1 2" key="1">
    <citation type="submission" date="2018-05" db="EMBL/GenBank/DDBJ databases">
        <title>Genomic Encyclopedia of Type Strains, Phase IV (KMG-IV): sequencing the most valuable type-strain genomes for metagenomic binning, comparative biology and taxonomic classification.</title>
        <authorList>
            <person name="Goeker M."/>
        </authorList>
    </citation>
    <scope>NUCLEOTIDE SEQUENCE [LARGE SCALE GENOMIC DNA]</scope>
    <source>
        <strain evidence="1 2">DSM 28816</strain>
    </source>
</reference>
<organism evidence="1 2">
    <name type="scientific">Lachnotalea glycerini</name>
    <dbReference type="NCBI Taxonomy" id="1763509"/>
    <lineage>
        <taxon>Bacteria</taxon>
        <taxon>Bacillati</taxon>
        <taxon>Bacillota</taxon>
        <taxon>Clostridia</taxon>
        <taxon>Lachnospirales</taxon>
        <taxon>Lachnospiraceae</taxon>
        <taxon>Lachnotalea</taxon>
    </lineage>
</organism>
<sequence length="84" mass="10023">MEKKKIEHHIYENSEASERRYLQKLKADQSMLQAFWGAFSQCYRGPFYPYSYPFGYPMFPQTDLLVNQSDDNINKDCLKSKKTK</sequence>
<name>A0A318ET19_9FIRM</name>
<gene>
    <name evidence="1" type="ORF">C8E03_104178</name>
</gene>
<protein>
    <submittedName>
        <fullName evidence="1">Uncharacterized protein</fullName>
    </submittedName>
</protein>
<dbReference type="Proteomes" id="UP000247523">
    <property type="component" value="Unassembled WGS sequence"/>
</dbReference>
<proteinExistence type="predicted"/>
<evidence type="ECO:0000313" key="1">
    <source>
        <dbReference type="EMBL" id="PXV91170.1"/>
    </source>
</evidence>
<comment type="caution">
    <text evidence="1">The sequence shown here is derived from an EMBL/GenBank/DDBJ whole genome shotgun (WGS) entry which is preliminary data.</text>
</comment>
<dbReference type="AlphaFoldDB" id="A0A318ET19"/>
<evidence type="ECO:0000313" key="2">
    <source>
        <dbReference type="Proteomes" id="UP000247523"/>
    </source>
</evidence>
<accession>A0A318ET19</accession>